<dbReference type="EMBL" id="JAFNEN010004524">
    <property type="protein sequence ID" value="KAG8171051.1"/>
    <property type="molecule type" value="Genomic_DNA"/>
</dbReference>
<protein>
    <submittedName>
        <fullName evidence="1">Uncharacterized protein</fullName>
    </submittedName>
</protein>
<organism evidence="1 2">
    <name type="scientific">Oedothorax gibbosus</name>
    <dbReference type="NCBI Taxonomy" id="931172"/>
    <lineage>
        <taxon>Eukaryota</taxon>
        <taxon>Metazoa</taxon>
        <taxon>Ecdysozoa</taxon>
        <taxon>Arthropoda</taxon>
        <taxon>Chelicerata</taxon>
        <taxon>Arachnida</taxon>
        <taxon>Araneae</taxon>
        <taxon>Araneomorphae</taxon>
        <taxon>Entelegynae</taxon>
        <taxon>Araneoidea</taxon>
        <taxon>Linyphiidae</taxon>
        <taxon>Erigoninae</taxon>
        <taxon>Oedothorax</taxon>
    </lineage>
</organism>
<evidence type="ECO:0000313" key="1">
    <source>
        <dbReference type="EMBL" id="KAG8171051.1"/>
    </source>
</evidence>
<name>A0AAV6THA4_9ARAC</name>
<comment type="caution">
    <text evidence="1">The sequence shown here is derived from an EMBL/GenBank/DDBJ whole genome shotgun (WGS) entry which is preliminary data.</text>
</comment>
<gene>
    <name evidence="1" type="ORF">JTE90_022909</name>
</gene>
<proteinExistence type="predicted"/>
<sequence length="120" mass="13445">MGCTSFFGPPTNIYIISIPHTKESLNGLSICQFCAGTPFYVSSPEYVGGPPTWFVQQKIPPPLQIKCLGWNQPKRCPRAQRCFFAPAKVFPGKFRREIKENIIVDLFVPVRKKVGGSPPF</sequence>
<dbReference type="AlphaFoldDB" id="A0AAV6THA4"/>
<reference evidence="1 2" key="1">
    <citation type="journal article" date="2022" name="Nat. Ecol. Evol.">
        <title>A masculinizing supergene underlies an exaggerated male reproductive morph in a spider.</title>
        <authorList>
            <person name="Hendrickx F."/>
            <person name="De Corte Z."/>
            <person name="Sonet G."/>
            <person name="Van Belleghem S.M."/>
            <person name="Kostlbacher S."/>
            <person name="Vangestel C."/>
        </authorList>
    </citation>
    <scope>NUCLEOTIDE SEQUENCE [LARGE SCALE GENOMIC DNA]</scope>
    <source>
        <strain evidence="1">W744_W776</strain>
    </source>
</reference>
<evidence type="ECO:0000313" key="2">
    <source>
        <dbReference type="Proteomes" id="UP000827092"/>
    </source>
</evidence>
<keyword evidence="2" id="KW-1185">Reference proteome</keyword>
<accession>A0AAV6THA4</accession>
<dbReference type="Proteomes" id="UP000827092">
    <property type="component" value="Unassembled WGS sequence"/>
</dbReference>